<organism evidence="2 3">
    <name type="scientific">Methanogenium organophilum</name>
    <dbReference type="NCBI Taxonomy" id="2199"/>
    <lineage>
        <taxon>Archaea</taxon>
        <taxon>Methanobacteriati</taxon>
        <taxon>Methanobacteriota</taxon>
        <taxon>Stenosarchaea group</taxon>
        <taxon>Methanomicrobia</taxon>
        <taxon>Methanomicrobiales</taxon>
        <taxon>Methanomicrobiaceae</taxon>
        <taxon>Methanogenium</taxon>
    </lineage>
</organism>
<protein>
    <submittedName>
        <fullName evidence="2">DUF368 domain-containing protein</fullName>
    </submittedName>
</protein>
<proteinExistence type="predicted"/>
<gene>
    <name evidence="2" type="ORF">OU421_09240</name>
</gene>
<name>A0A9X9T6R3_METOG</name>
<dbReference type="Pfam" id="PF04018">
    <property type="entry name" value="VCA0040-like"/>
    <property type="match status" value="1"/>
</dbReference>
<feature type="transmembrane region" description="Helical" evidence="1">
    <location>
        <begin position="260"/>
        <end position="281"/>
    </location>
</feature>
<keyword evidence="1" id="KW-0812">Transmembrane</keyword>
<feature type="transmembrane region" description="Helical" evidence="1">
    <location>
        <begin position="206"/>
        <end position="224"/>
    </location>
</feature>
<dbReference type="PANTHER" id="PTHR37308:SF1">
    <property type="entry name" value="POLYPRENYL-PHOSPHATE TRANSPORTER"/>
    <property type="match status" value="1"/>
</dbReference>
<keyword evidence="1" id="KW-0472">Membrane</keyword>
<feature type="transmembrane region" description="Helical" evidence="1">
    <location>
        <begin position="77"/>
        <end position="101"/>
    </location>
</feature>
<dbReference type="KEGG" id="mou:OU421_09240"/>
<evidence type="ECO:0000256" key="1">
    <source>
        <dbReference type="SAM" id="Phobius"/>
    </source>
</evidence>
<keyword evidence="1" id="KW-1133">Transmembrane helix</keyword>
<dbReference type="GeneID" id="76835284"/>
<evidence type="ECO:0000313" key="3">
    <source>
        <dbReference type="Proteomes" id="UP001163096"/>
    </source>
</evidence>
<dbReference type="RefSeq" id="WP_268185812.1">
    <property type="nucleotide sequence ID" value="NZ_CP113361.1"/>
</dbReference>
<dbReference type="PANTHER" id="PTHR37308">
    <property type="entry name" value="INTEGRAL MEMBRANE PROTEIN"/>
    <property type="match status" value="1"/>
</dbReference>
<sequence length="291" mass="31238">MTPDRISRECILIFLKGMVMGASDIIPGVSGGTMALITGIYERLINAIGNIHIHTLQHLIRGDKKAFWDGVRAVDPLFMGTLIAGIGVAALIMSQLILFLLNEYAVETYALFFGIILASSVLIFAEITHRGADIIAFLIGGFVTGYIIAGLNPASLGHSLPVLFFTGAIALCAMILPGISGAYITLLFNQYEYLLNAVHTLALPELITYMTGGVIGLLAFSRTLQYLLRTHHAVMLAFLTGLMLGSTRMLAGIITKEGGFGISAVLFTIAGIVLIGLMEYAKRRMIVSVNS</sequence>
<feature type="transmembrane region" description="Helical" evidence="1">
    <location>
        <begin position="108"/>
        <end position="128"/>
    </location>
</feature>
<dbReference type="InterPro" id="IPR007163">
    <property type="entry name" value="VCA0040-like"/>
</dbReference>
<reference evidence="2" key="1">
    <citation type="submission" date="2022-11" db="EMBL/GenBank/DDBJ databases">
        <title>Complete genome sequence of Methanogenium organophilum DSM 3596.</title>
        <authorList>
            <person name="Chen S.-C."/>
            <person name="Lai S.-J."/>
            <person name="You Y.-T."/>
        </authorList>
    </citation>
    <scope>NUCLEOTIDE SEQUENCE</scope>
    <source>
        <strain evidence="2">DSM 3596</strain>
    </source>
</reference>
<feature type="transmembrane region" description="Helical" evidence="1">
    <location>
        <begin position="134"/>
        <end position="151"/>
    </location>
</feature>
<feature type="transmembrane region" description="Helical" evidence="1">
    <location>
        <begin position="163"/>
        <end position="186"/>
    </location>
</feature>
<dbReference type="Proteomes" id="UP001163096">
    <property type="component" value="Chromosome"/>
</dbReference>
<dbReference type="EMBL" id="CP113361">
    <property type="protein sequence ID" value="WAI00608.1"/>
    <property type="molecule type" value="Genomic_DNA"/>
</dbReference>
<accession>A0A9X9T6R3</accession>
<feature type="transmembrane region" description="Helical" evidence="1">
    <location>
        <begin position="236"/>
        <end position="254"/>
    </location>
</feature>
<dbReference type="AlphaFoldDB" id="A0A9X9T6R3"/>
<evidence type="ECO:0000313" key="2">
    <source>
        <dbReference type="EMBL" id="WAI00608.1"/>
    </source>
</evidence>
<keyword evidence="3" id="KW-1185">Reference proteome</keyword>